<dbReference type="EMBL" id="CAEZSL010000097">
    <property type="protein sequence ID" value="CAB4546040.1"/>
    <property type="molecule type" value="Genomic_DNA"/>
</dbReference>
<protein>
    <submittedName>
        <fullName evidence="5">Unannotated protein</fullName>
    </submittedName>
</protein>
<gene>
    <name evidence="5" type="ORF">UFOPK1421_00956</name>
</gene>
<dbReference type="NCBIfam" id="TIGR01928">
    <property type="entry name" value="menC_lowGC_arch"/>
    <property type="match status" value="1"/>
</dbReference>
<dbReference type="InterPro" id="IPR010197">
    <property type="entry name" value="OSBS/NAAAR"/>
</dbReference>
<dbReference type="SUPFAM" id="SSF51604">
    <property type="entry name" value="Enolase C-terminal domain-like"/>
    <property type="match status" value="1"/>
</dbReference>
<evidence type="ECO:0000256" key="1">
    <source>
        <dbReference type="ARBA" id="ARBA00022723"/>
    </source>
</evidence>
<keyword evidence="2" id="KW-0460">Magnesium</keyword>
<dbReference type="SFLD" id="SFLDG00180">
    <property type="entry name" value="muconate_cycloisomerase"/>
    <property type="match status" value="1"/>
</dbReference>
<dbReference type="SFLD" id="SFLDS00001">
    <property type="entry name" value="Enolase"/>
    <property type="match status" value="1"/>
</dbReference>
<name>A0A6J6C3Z6_9ZZZZ</name>
<dbReference type="PANTHER" id="PTHR48073:SF5">
    <property type="entry name" value="O-SUCCINYLBENZOATE SYNTHASE"/>
    <property type="match status" value="1"/>
</dbReference>
<dbReference type="GO" id="GO:0016829">
    <property type="term" value="F:lyase activity"/>
    <property type="evidence" value="ECO:0007669"/>
    <property type="project" value="UniProtKB-KW"/>
</dbReference>
<organism evidence="5">
    <name type="scientific">freshwater metagenome</name>
    <dbReference type="NCBI Taxonomy" id="449393"/>
    <lineage>
        <taxon>unclassified sequences</taxon>
        <taxon>metagenomes</taxon>
        <taxon>ecological metagenomes</taxon>
    </lineage>
</organism>
<dbReference type="GO" id="GO:0009234">
    <property type="term" value="P:menaquinone biosynthetic process"/>
    <property type="evidence" value="ECO:0007669"/>
    <property type="project" value="InterPro"/>
</dbReference>
<keyword evidence="3" id="KW-0456">Lyase</keyword>
<dbReference type="InterPro" id="IPR013342">
    <property type="entry name" value="Mandelate_racemase_C"/>
</dbReference>
<accession>A0A6J6C3Z6</accession>
<dbReference type="AlphaFoldDB" id="A0A6J6C3Z6"/>
<proteinExistence type="predicted"/>
<reference evidence="5" key="1">
    <citation type="submission" date="2020-05" db="EMBL/GenBank/DDBJ databases">
        <authorList>
            <person name="Chiriac C."/>
            <person name="Salcher M."/>
            <person name="Ghai R."/>
            <person name="Kavagutti S V."/>
        </authorList>
    </citation>
    <scope>NUCLEOTIDE SEQUENCE</scope>
</reference>
<evidence type="ECO:0000256" key="3">
    <source>
        <dbReference type="ARBA" id="ARBA00023239"/>
    </source>
</evidence>
<dbReference type="PANTHER" id="PTHR48073">
    <property type="entry name" value="O-SUCCINYLBENZOATE SYNTHASE-RELATED"/>
    <property type="match status" value="1"/>
</dbReference>
<keyword evidence="1" id="KW-0479">Metal-binding</keyword>
<dbReference type="InterPro" id="IPR029065">
    <property type="entry name" value="Enolase_C-like"/>
</dbReference>
<dbReference type="SMART" id="SM00922">
    <property type="entry name" value="MR_MLE"/>
    <property type="match status" value="1"/>
</dbReference>
<evidence type="ECO:0000259" key="4">
    <source>
        <dbReference type="SMART" id="SM00922"/>
    </source>
</evidence>
<dbReference type="InterPro" id="IPR036849">
    <property type="entry name" value="Enolase-like_C_sf"/>
</dbReference>
<dbReference type="SFLD" id="SFLDF00009">
    <property type="entry name" value="o-succinylbenzoate_synthase"/>
    <property type="match status" value="1"/>
</dbReference>
<dbReference type="GO" id="GO:0046872">
    <property type="term" value="F:metal ion binding"/>
    <property type="evidence" value="ECO:0007669"/>
    <property type="project" value="UniProtKB-KW"/>
</dbReference>
<evidence type="ECO:0000313" key="5">
    <source>
        <dbReference type="EMBL" id="CAB4546040.1"/>
    </source>
</evidence>
<dbReference type="Pfam" id="PF13378">
    <property type="entry name" value="MR_MLE_C"/>
    <property type="match status" value="1"/>
</dbReference>
<evidence type="ECO:0000256" key="2">
    <source>
        <dbReference type="ARBA" id="ARBA00022842"/>
    </source>
</evidence>
<dbReference type="Gene3D" id="3.20.20.120">
    <property type="entry name" value="Enolase-like C-terminal domain"/>
    <property type="match status" value="1"/>
</dbReference>
<feature type="domain" description="Mandelate racemase/muconate lactonizing enzyme C-terminal" evidence="4">
    <location>
        <begin position="1"/>
        <end position="90"/>
    </location>
</feature>
<sequence length="226" mass="24383">MATVGGYLDEGYARIKLKIEPGWDIEPVRLIRKTFGDHVPLQVDANTAFTREDGPLLAQLDPFNLLLIEQPLPEDDITGHALIARQVGTPICLDESIVSSHVAIDAIERGACSIVNIKAGRVGGYLEAVRIHNVCQQRGVPVWCGGMLETGIGRAMNVALAGLPNFTLTGDISASERFWKQDIVQHPIRLESGQVRLPSGSGAGFEIDSPFLSDVSTSTITLRSEG</sequence>